<evidence type="ECO:0000313" key="1">
    <source>
        <dbReference type="EMBL" id="VEL21165.1"/>
    </source>
</evidence>
<evidence type="ECO:0000313" key="2">
    <source>
        <dbReference type="Proteomes" id="UP000784294"/>
    </source>
</evidence>
<organism evidence="1 2">
    <name type="scientific">Protopolystoma xenopodis</name>
    <dbReference type="NCBI Taxonomy" id="117903"/>
    <lineage>
        <taxon>Eukaryota</taxon>
        <taxon>Metazoa</taxon>
        <taxon>Spiralia</taxon>
        <taxon>Lophotrochozoa</taxon>
        <taxon>Platyhelminthes</taxon>
        <taxon>Monogenea</taxon>
        <taxon>Polyopisthocotylea</taxon>
        <taxon>Polystomatidea</taxon>
        <taxon>Polystomatidae</taxon>
        <taxon>Protopolystoma</taxon>
    </lineage>
</organism>
<name>A0A3S5BED4_9PLAT</name>
<dbReference type="Proteomes" id="UP000784294">
    <property type="component" value="Unassembled WGS sequence"/>
</dbReference>
<keyword evidence="2" id="KW-1185">Reference proteome</keyword>
<protein>
    <submittedName>
        <fullName evidence="1">Uncharacterized protein</fullName>
    </submittedName>
</protein>
<proteinExistence type="predicted"/>
<sequence length="112" mass="12111">MLSLGQLAQAIGRDATSAIPSPDICLERKDAVTWASSSATASAIDAAATQAPDTPLGKACKIESIQESSLKDEQQQQQSMIIPNITASMGKSTKKTQRQKQVDFLFYDLYFL</sequence>
<accession>A0A3S5BED4</accession>
<reference evidence="1" key="1">
    <citation type="submission" date="2018-11" db="EMBL/GenBank/DDBJ databases">
        <authorList>
            <consortium name="Pathogen Informatics"/>
        </authorList>
    </citation>
    <scope>NUCLEOTIDE SEQUENCE</scope>
</reference>
<gene>
    <name evidence="1" type="ORF">PXEA_LOCUS14605</name>
</gene>
<comment type="caution">
    <text evidence="1">The sequence shown here is derived from an EMBL/GenBank/DDBJ whole genome shotgun (WGS) entry which is preliminary data.</text>
</comment>
<dbReference type="EMBL" id="CAAALY010049904">
    <property type="protein sequence ID" value="VEL21165.1"/>
    <property type="molecule type" value="Genomic_DNA"/>
</dbReference>
<dbReference type="AlphaFoldDB" id="A0A3S5BED4"/>